<dbReference type="EMBL" id="JBHMBS010000005">
    <property type="protein sequence ID" value="MFB9676363.1"/>
    <property type="molecule type" value="Genomic_DNA"/>
</dbReference>
<gene>
    <name evidence="1" type="ORF">ACFFRH_12780</name>
</gene>
<comment type="caution">
    <text evidence="1">The sequence shown here is derived from an EMBL/GenBank/DDBJ whole genome shotgun (WGS) entry which is preliminary data.</text>
</comment>
<protein>
    <submittedName>
        <fullName evidence="1">TIGR04076 family protein</fullName>
    </submittedName>
</protein>
<accession>A0ABV5TBA2</accession>
<reference evidence="1 2" key="1">
    <citation type="submission" date="2024-09" db="EMBL/GenBank/DDBJ databases">
        <authorList>
            <person name="Sun Q."/>
            <person name="Mori K."/>
        </authorList>
    </citation>
    <scope>NUCLEOTIDE SEQUENCE [LARGE SCALE GENOMIC DNA]</scope>
    <source>
        <strain evidence="1 2">JCM 3028</strain>
    </source>
</reference>
<name>A0ABV5TBA2_9ACTN</name>
<organism evidence="1 2">
    <name type="scientific">Streptosporangium vulgare</name>
    <dbReference type="NCBI Taxonomy" id="46190"/>
    <lineage>
        <taxon>Bacteria</taxon>
        <taxon>Bacillati</taxon>
        <taxon>Actinomycetota</taxon>
        <taxon>Actinomycetes</taxon>
        <taxon>Streptosporangiales</taxon>
        <taxon>Streptosporangiaceae</taxon>
        <taxon>Streptosporangium</taxon>
    </lineage>
</organism>
<evidence type="ECO:0000313" key="2">
    <source>
        <dbReference type="Proteomes" id="UP001589610"/>
    </source>
</evidence>
<sequence length="95" mass="10003">MSTGRGVRCTVESMNYSACELRVGDYFEVGPEGVSLPPGGHFCFYAVASATSLLNGRLAAPDGDAWLAGRPLAACPDPPENLIMRLEEVGDDGRA</sequence>
<evidence type="ECO:0000313" key="1">
    <source>
        <dbReference type="EMBL" id="MFB9676363.1"/>
    </source>
</evidence>
<dbReference type="RefSeq" id="WP_344745210.1">
    <property type="nucleotide sequence ID" value="NZ_BAAAWW010000060.1"/>
</dbReference>
<proteinExistence type="predicted"/>
<dbReference type="Proteomes" id="UP001589610">
    <property type="component" value="Unassembled WGS sequence"/>
</dbReference>
<keyword evidence="2" id="KW-1185">Reference proteome</keyword>